<dbReference type="InterPro" id="IPR051910">
    <property type="entry name" value="ComF/GntX_DNA_util-trans"/>
</dbReference>
<feature type="domain" description="Double zinc ribbon" evidence="3">
    <location>
        <begin position="7"/>
        <end position="73"/>
    </location>
</feature>
<evidence type="ECO:0000259" key="3">
    <source>
        <dbReference type="Pfam" id="PF18912"/>
    </source>
</evidence>
<dbReference type="InterPro" id="IPR044005">
    <property type="entry name" value="DZR_2"/>
</dbReference>
<evidence type="ECO:0000256" key="1">
    <source>
        <dbReference type="ARBA" id="ARBA00008007"/>
    </source>
</evidence>
<organism evidence="4 5">
    <name type="scientific">Neobacillus rhizophilus</name>
    <dbReference type="NCBI Taxonomy" id="2833579"/>
    <lineage>
        <taxon>Bacteria</taxon>
        <taxon>Bacillati</taxon>
        <taxon>Bacillota</taxon>
        <taxon>Bacilli</taxon>
        <taxon>Bacillales</taxon>
        <taxon>Bacillaceae</taxon>
        <taxon>Neobacillus</taxon>
    </lineage>
</organism>
<accession>A0A942U640</accession>
<evidence type="ECO:0000313" key="4">
    <source>
        <dbReference type="EMBL" id="MBS4213137.1"/>
    </source>
</evidence>
<dbReference type="PANTHER" id="PTHR47505">
    <property type="entry name" value="DNA UTILIZATION PROTEIN YHGH"/>
    <property type="match status" value="1"/>
</dbReference>
<evidence type="ECO:0000313" key="5">
    <source>
        <dbReference type="Proteomes" id="UP000679749"/>
    </source>
</evidence>
<dbReference type="RefSeq" id="WP_213117642.1">
    <property type="nucleotide sequence ID" value="NZ_JAGYPF010000002.1"/>
</dbReference>
<dbReference type="EMBL" id="JAGYPF010000002">
    <property type="protein sequence ID" value="MBS4213137.1"/>
    <property type="molecule type" value="Genomic_DNA"/>
</dbReference>
<dbReference type="SUPFAM" id="SSF53271">
    <property type="entry name" value="PRTase-like"/>
    <property type="match status" value="1"/>
</dbReference>
<proteinExistence type="inferred from homology"/>
<comment type="caution">
    <text evidence="4">The sequence shown here is derived from an EMBL/GenBank/DDBJ whole genome shotgun (WGS) entry which is preliminary data.</text>
</comment>
<dbReference type="CDD" id="cd06223">
    <property type="entry name" value="PRTases_typeI"/>
    <property type="match status" value="1"/>
</dbReference>
<evidence type="ECO:0000259" key="2">
    <source>
        <dbReference type="Pfam" id="PF00156"/>
    </source>
</evidence>
<dbReference type="Pfam" id="PF18912">
    <property type="entry name" value="DZR_2"/>
    <property type="match status" value="1"/>
</dbReference>
<keyword evidence="5" id="KW-1185">Reference proteome</keyword>
<gene>
    <name evidence="4" type="ORF">KHA99_11820</name>
</gene>
<dbReference type="InterPro" id="IPR000836">
    <property type="entry name" value="PRTase_dom"/>
</dbReference>
<dbReference type="Pfam" id="PF00156">
    <property type="entry name" value="Pribosyltran"/>
    <property type="match status" value="1"/>
</dbReference>
<sequence>MNFLSQNRCIICQEIIYPDIGWRAIFSKEKEHHVCADCDEKFEKIEGDICRMCSRPFRLLDEQFRDGELCHDCTRWEEDPDWQGFLQKNTSIFLYNDFLKEVMAKYKFRGDYVLAKVFADYFKEVTKGWEADLFVPIPLSEERLYERGFNQAEAILTEAGKMPTDILSRVHTEKQSKKSRLERIHLPQVFQIDSQTNLHGKKVILIDDIYTTGSTLRHAAKLLKQAGADTVWSITLAR</sequence>
<name>A0A942U640_9BACI</name>
<protein>
    <submittedName>
        <fullName evidence="4">ComF family protein</fullName>
    </submittedName>
</protein>
<dbReference type="Gene3D" id="3.40.50.2020">
    <property type="match status" value="1"/>
</dbReference>
<dbReference type="InterPro" id="IPR029057">
    <property type="entry name" value="PRTase-like"/>
</dbReference>
<dbReference type="AlphaFoldDB" id="A0A942U640"/>
<dbReference type="PANTHER" id="PTHR47505:SF1">
    <property type="entry name" value="DNA UTILIZATION PROTEIN YHGH"/>
    <property type="match status" value="1"/>
</dbReference>
<reference evidence="4" key="1">
    <citation type="submission" date="2021-05" db="EMBL/GenBank/DDBJ databases">
        <title>Novel Bacillus species.</title>
        <authorList>
            <person name="Liu G."/>
        </authorList>
    </citation>
    <scope>NUCLEOTIDE SEQUENCE</scope>
    <source>
        <strain evidence="4">FJAT-49825</strain>
    </source>
</reference>
<dbReference type="Proteomes" id="UP000679749">
    <property type="component" value="Unassembled WGS sequence"/>
</dbReference>
<feature type="domain" description="Phosphoribosyltransferase" evidence="2">
    <location>
        <begin position="163"/>
        <end position="237"/>
    </location>
</feature>
<comment type="similarity">
    <text evidence="1">Belongs to the ComF/GntX family.</text>
</comment>